<dbReference type="GO" id="GO:0008289">
    <property type="term" value="F:lipid binding"/>
    <property type="evidence" value="ECO:0007669"/>
    <property type="project" value="UniProtKB-KW"/>
</dbReference>
<evidence type="ECO:0000256" key="27">
    <source>
        <dbReference type="ARBA" id="ARBA00023242"/>
    </source>
</evidence>
<keyword evidence="13" id="KW-0597">Phosphoprotein</keyword>
<keyword evidence="28" id="KW-0131">Cell cycle</keyword>
<feature type="compositionally biased region" description="Basic and acidic residues" evidence="33">
    <location>
        <begin position="583"/>
        <end position="600"/>
    </location>
</feature>
<evidence type="ECO:0000256" key="21">
    <source>
        <dbReference type="ARBA" id="ARBA00022990"/>
    </source>
</evidence>
<keyword evidence="16" id="KW-0863">Zinc-finger</keyword>
<keyword evidence="14" id="KW-0132">Cell division</keyword>
<gene>
    <name evidence="36" type="ORF">UPYG_G00161530</name>
</gene>
<dbReference type="GO" id="GO:0005819">
    <property type="term" value="C:spindle"/>
    <property type="evidence" value="ECO:0007669"/>
    <property type="project" value="UniProtKB-SubCell"/>
</dbReference>
<evidence type="ECO:0000256" key="26">
    <source>
        <dbReference type="ARBA" id="ARBA00023212"/>
    </source>
</evidence>
<evidence type="ECO:0000256" key="19">
    <source>
        <dbReference type="ARBA" id="ARBA00022843"/>
    </source>
</evidence>
<dbReference type="InterPro" id="IPR000198">
    <property type="entry name" value="RhoGAP_dom"/>
</dbReference>
<protein>
    <recommendedName>
        <fullName evidence="30">Rac GTPase-activating protein 1</fullName>
    </recommendedName>
    <alternativeName>
        <fullName evidence="31">Male germ cell RacGap</fullName>
    </alternativeName>
</protein>
<dbReference type="PANTHER" id="PTHR46199:SF5">
    <property type="entry name" value="RAC GTPASE-ACTIVATING PROTEIN 1"/>
    <property type="match status" value="1"/>
</dbReference>
<keyword evidence="29" id="KW-0968">Cytoplasmic vesicle</keyword>
<feature type="coiled-coil region" evidence="32">
    <location>
        <begin position="77"/>
        <end position="125"/>
    </location>
</feature>
<evidence type="ECO:0000313" key="36">
    <source>
        <dbReference type="EMBL" id="KAL0977813.1"/>
    </source>
</evidence>
<evidence type="ECO:0000256" key="33">
    <source>
        <dbReference type="SAM" id="MobiDB-lite"/>
    </source>
</evidence>
<feature type="compositionally biased region" description="Polar residues" evidence="33">
    <location>
        <begin position="609"/>
        <end position="630"/>
    </location>
</feature>
<feature type="compositionally biased region" description="Basic residues" evidence="33">
    <location>
        <begin position="201"/>
        <end position="211"/>
    </location>
</feature>
<dbReference type="PANTHER" id="PTHR46199">
    <property type="entry name" value="RAC GTPASE-ACTIVATING PROTEIN 1"/>
    <property type="match status" value="1"/>
</dbReference>
<keyword evidence="7" id="KW-0813">Transport</keyword>
<evidence type="ECO:0000256" key="22">
    <source>
        <dbReference type="ARBA" id="ARBA00023054"/>
    </source>
</evidence>
<evidence type="ECO:0000256" key="1">
    <source>
        <dbReference type="ARBA" id="ARBA00004123"/>
    </source>
</evidence>
<evidence type="ECO:0000256" key="4">
    <source>
        <dbReference type="ARBA" id="ARBA00004218"/>
    </source>
</evidence>
<evidence type="ECO:0000256" key="18">
    <source>
        <dbReference type="ARBA" id="ARBA00022833"/>
    </source>
</evidence>
<keyword evidence="10" id="KW-1003">Cell membrane</keyword>
<evidence type="ECO:0000256" key="25">
    <source>
        <dbReference type="ARBA" id="ARBA00023136"/>
    </source>
</evidence>
<evidence type="ECO:0000256" key="28">
    <source>
        <dbReference type="ARBA" id="ARBA00023306"/>
    </source>
</evidence>
<evidence type="ECO:0000259" key="34">
    <source>
        <dbReference type="PROSITE" id="PS50081"/>
    </source>
</evidence>
<keyword evidence="8" id="KW-0343">GTPase activation</keyword>
<keyword evidence="9" id="KW-0217">Developmental protein</keyword>
<dbReference type="GO" id="GO:0006811">
    <property type="term" value="P:monoatomic ion transport"/>
    <property type="evidence" value="ECO:0007669"/>
    <property type="project" value="UniProtKB-KW"/>
</dbReference>
<feature type="region of interest" description="Disordered" evidence="33">
    <location>
        <begin position="271"/>
        <end position="315"/>
    </location>
</feature>
<dbReference type="GO" id="GO:0001669">
    <property type="term" value="C:acrosomal vesicle"/>
    <property type="evidence" value="ECO:0007669"/>
    <property type="project" value="UniProtKB-SubCell"/>
</dbReference>
<dbReference type="GO" id="GO:0051301">
    <property type="term" value="P:cell division"/>
    <property type="evidence" value="ECO:0007669"/>
    <property type="project" value="UniProtKB-KW"/>
</dbReference>
<keyword evidence="12" id="KW-1017">Isopeptide bond</keyword>
<feature type="domain" description="Phorbol-ester/DAG-type" evidence="34">
    <location>
        <begin position="317"/>
        <end position="366"/>
    </location>
</feature>
<evidence type="ECO:0000256" key="16">
    <source>
        <dbReference type="ARBA" id="ARBA00022771"/>
    </source>
</evidence>
<evidence type="ECO:0000256" key="23">
    <source>
        <dbReference type="ARBA" id="ARBA00023065"/>
    </source>
</evidence>
<dbReference type="GO" id="GO:0005634">
    <property type="term" value="C:nucleus"/>
    <property type="evidence" value="ECO:0007669"/>
    <property type="project" value="UniProtKB-SubCell"/>
</dbReference>
<dbReference type="Proteomes" id="UP001557470">
    <property type="component" value="Unassembled WGS sequence"/>
</dbReference>
<evidence type="ECO:0000256" key="24">
    <source>
        <dbReference type="ARBA" id="ARBA00023121"/>
    </source>
</evidence>
<dbReference type="FunFam" id="1.10.555.10:FF:000034">
    <property type="entry name" value="Rac GTPase-activating protein 1"/>
    <property type="match status" value="1"/>
</dbReference>
<dbReference type="EMBL" id="JAGEUA010000005">
    <property type="protein sequence ID" value="KAL0977813.1"/>
    <property type="molecule type" value="Genomic_DNA"/>
</dbReference>
<keyword evidence="18" id="KW-0862">Zinc</keyword>
<evidence type="ECO:0000256" key="9">
    <source>
        <dbReference type="ARBA" id="ARBA00022473"/>
    </source>
</evidence>
<feature type="compositionally biased region" description="Low complexity" evidence="33">
    <location>
        <begin position="275"/>
        <end position="292"/>
    </location>
</feature>
<evidence type="ECO:0000256" key="15">
    <source>
        <dbReference type="ARBA" id="ARBA00022723"/>
    </source>
</evidence>
<dbReference type="SMART" id="SM00324">
    <property type="entry name" value="RhoGAP"/>
    <property type="match status" value="1"/>
</dbReference>
<keyword evidence="22 32" id="KW-0175">Coiled coil</keyword>
<organism evidence="36 37">
    <name type="scientific">Umbra pygmaea</name>
    <name type="common">Eastern mudminnow</name>
    <dbReference type="NCBI Taxonomy" id="75934"/>
    <lineage>
        <taxon>Eukaryota</taxon>
        <taxon>Metazoa</taxon>
        <taxon>Chordata</taxon>
        <taxon>Craniata</taxon>
        <taxon>Vertebrata</taxon>
        <taxon>Euteleostomi</taxon>
        <taxon>Actinopterygii</taxon>
        <taxon>Neopterygii</taxon>
        <taxon>Teleostei</taxon>
        <taxon>Protacanthopterygii</taxon>
        <taxon>Esociformes</taxon>
        <taxon>Umbridae</taxon>
        <taxon>Umbra</taxon>
    </lineage>
</organism>
<dbReference type="Pfam" id="PF00620">
    <property type="entry name" value="RhoGAP"/>
    <property type="match status" value="1"/>
</dbReference>
<keyword evidence="21" id="KW-0007">Acetylation</keyword>
<keyword evidence="37" id="KW-1185">Reference proteome</keyword>
<dbReference type="CDD" id="cd04382">
    <property type="entry name" value="RhoGAP_MgcRacGAP"/>
    <property type="match status" value="1"/>
</dbReference>
<evidence type="ECO:0000256" key="32">
    <source>
        <dbReference type="SAM" id="Coils"/>
    </source>
</evidence>
<dbReference type="InterPro" id="IPR002219">
    <property type="entry name" value="PKC_DAG/PE"/>
</dbReference>
<evidence type="ECO:0000256" key="5">
    <source>
        <dbReference type="ARBA" id="ARBA00004413"/>
    </source>
</evidence>
<dbReference type="GO" id="GO:0008270">
    <property type="term" value="F:zinc ion binding"/>
    <property type="evidence" value="ECO:0007669"/>
    <property type="project" value="UniProtKB-KW"/>
</dbReference>
<evidence type="ECO:0000256" key="10">
    <source>
        <dbReference type="ARBA" id="ARBA00022475"/>
    </source>
</evidence>
<dbReference type="GO" id="GO:0007283">
    <property type="term" value="P:spermatogenesis"/>
    <property type="evidence" value="ECO:0007669"/>
    <property type="project" value="UniProtKB-KW"/>
</dbReference>
<comment type="subcellular location">
    <subcellularLocation>
        <location evidence="5">Cell membrane</location>
        <topology evidence="5">Peripheral membrane protein</topology>
        <orientation evidence="5">Cytoplasmic side</orientation>
    </subcellularLocation>
    <subcellularLocation>
        <location evidence="6">Cleavage furrow</location>
    </subcellularLocation>
    <subcellularLocation>
        <location evidence="2">Cytoplasm</location>
        <location evidence="2">Cytoskeleton</location>
        <location evidence="2">Spindle</location>
    </subcellularLocation>
    <subcellularLocation>
        <location evidence="4">Cytoplasmic vesicle</location>
        <location evidence="4">Secretory vesicle</location>
        <location evidence="4">Acrosome</location>
    </subcellularLocation>
    <subcellularLocation>
        <location evidence="3">Midbody</location>
    </subcellularLocation>
    <subcellularLocation>
        <location evidence="1">Nucleus</location>
    </subcellularLocation>
</comment>
<keyword evidence="26" id="KW-0206">Cytoskeleton</keyword>
<evidence type="ECO:0000256" key="20">
    <source>
        <dbReference type="ARBA" id="ARBA00022871"/>
    </source>
</evidence>
<dbReference type="CDD" id="cd20821">
    <property type="entry name" value="C1_MgcRacGAP"/>
    <property type="match status" value="1"/>
</dbReference>
<feature type="domain" description="Rho-GAP" evidence="35">
    <location>
        <begin position="382"/>
        <end position="573"/>
    </location>
</feature>
<keyword evidence="24" id="KW-0446">Lipid-binding</keyword>
<evidence type="ECO:0000256" key="31">
    <source>
        <dbReference type="ARBA" id="ARBA00075869"/>
    </source>
</evidence>
<dbReference type="GO" id="GO:0005096">
    <property type="term" value="F:GTPase activator activity"/>
    <property type="evidence" value="ECO:0007669"/>
    <property type="project" value="UniProtKB-KW"/>
</dbReference>
<evidence type="ECO:0000313" key="37">
    <source>
        <dbReference type="Proteomes" id="UP001557470"/>
    </source>
</evidence>
<feature type="region of interest" description="Disordered" evidence="33">
    <location>
        <begin position="583"/>
        <end position="657"/>
    </location>
</feature>
<evidence type="ECO:0000256" key="2">
    <source>
        <dbReference type="ARBA" id="ARBA00004186"/>
    </source>
</evidence>
<evidence type="ECO:0000256" key="3">
    <source>
        <dbReference type="ARBA" id="ARBA00004214"/>
    </source>
</evidence>
<keyword evidence="15" id="KW-0479">Metal-binding</keyword>
<keyword evidence="19" id="KW-0832">Ubl conjugation</keyword>
<dbReference type="GO" id="GO:0030496">
    <property type="term" value="C:midbody"/>
    <property type="evidence" value="ECO:0007669"/>
    <property type="project" value="UniProtKB-SubCell"/>
</dbReference>
<keyword evidence="20" id="KW-0744">Spermatogenesis</keyword>
<comment type="caution">
    <text evidence="36">The sequence shown here is derived from an EMBL/GenBank/DDBJ whole genome shotgun (WGS) entry which is preliminary data.</text>
</comment>
<reference evidence="36 37" key="1">
    <citation type="submission" date="2024-06" db="EMBL/GenBank/DDBJ databases">
        <authorList>
            <person name="Pan Q."/>
            <person name="Wen M."/>
            <person name="Jouanno E."/>
            <person name="Zahm M."/>
            <person name="Klopp C."/>
            <person name="Cabau C."/>
            <person name="Louis A."/>
            <person name="Berthelot C."/>
            <person name="Parey E."/>
            <person name="Roest Crollius H."/>
            <person name="Montfort J."/>
            <person name="Robinson-Rechavi M."/>
            <person name="Bouchez O."/>
            <person name="Lampietro C."/>
            <person name="Lopez Roques C."/>
            <person name="Donnadieu C."/>
            <person name="Postlethwait J."/>
            <person name="Bobe J."/>
            <person name="Verreycken H."/>
            <person name="Guiguen Y."/>
        </authorList>
    </citation>
    <scope>NUCLEOTIDE SEQUENCE [LARGE SCALE GENOMIC DNA]</scope>
    <source>
        <strain evidence="36">Up_M1</strain>
        <tissue evidence="36">Testis</tissue>
    </source>
</reference>
<evidence type="ECO:0000256" key="6">
    <source>
        <dbReference type="ARBA" id="ARBA00004626"/>
    </source>
</evidence>
<keyword evidence="25" id="KW-0472">Membrane</keyword>
<dbReference type="SUPFAM" id="SSF48350">
    <property type="entry name" value="GTPase activation domain, GAP"/>
    <property type="match status" value="1"/>
</dbReference>
<sequence>MYLEYWKKKKPIRKRPKHDMDSTVQSLHNQFHSLHAHSEILNEGIEPQFIQMARNFENCRRKWLEREEELGACKEVLTKTETERGSLEVKLKHARNQVDVEIRRRQRAEADYEKLERQIQLIRDLLVADGSSTSLHLSEEQRSALAFLSAHSQAAQASRNNPNTSHRLTTIDESASLLSDISYDKTDDSLDWDSSAMRTVRLRKRQKRRSSRILAEPPPQAVKKPRSAGRTSERINDSIVTKTIITVPVNGGAVEAVSTIETVPGYWTRNRRTTAAKGSDTTTTIDQSDTVSEAPSTPRSEAPPPTKTPRAKVGARKHEFLGRTVIKSEICVPCGRKTKFGKLYLRCQTCRLVAHPECRDRCPLPCNPSTTGSSPTRNKELSSLADFAPSSSPMIPALVVHCVKEVELRGLEEAGLYRVSGDARTVKELKERFVRGRGVPPLEKVEDIHCVTGLLKDFLRNLPEPLLTFRLNRAFMEAAEIQDDDNSLAMIFQTISELPPPNRDTLAYLVIHLKRVAQSVLDTKMDITNLSRVFGPTLVGHAVPDPDPMTILQDTNRQPRVMERLLGIPYNYWTQFTIEQQDRPEHRAKDNGYNTPEHKVSMLGPVTTPEHQMTKTPSSSSLSQRMKQTLSSTSIFGSKSKSSSSRHGGFFASPQLK</sequence>
<evidence type="ECO:0000256" key="8">
    <source>
        <dbReference type="ARBA" id="ARBA00022468"/>
    </source>
</evidence>
<evidence type="ECO:0000256" key="17">
    <source>
        <dbReference type="ARBA" id="ARBA00022782"/>
    </source>
</evidence>
<keyword evidence="23" id="KW-0406">Ion transport</keyword>
<evidence type="ECO:0000256" key="13">
    <source>
        <dbReference type="ARBA" id="ARBA00022553"/>
    </source>
</evidence>
<dbReference type="InterPro" id="IPR046349">
    <property type="entry name" value="C1-like_sf"/>
</dbReference>
<dbReference type="SUPFAM" id="SSF57889">
    <property type="entry name" value="Cysteine-rich domain"/>
    <property type="match status" value="1"/>
</dbReference>
<proteinExistence type="predicted"/>
<evidence type="ECO:0000256" key="29">
    <source>
        <dbReference type="ARBA" id="ARBA00023329"/>
    </source>
</evidence>
<dbReference type="Gene3D" id="3.30.60.20">
    <property type="match status" value="1"/>
</dbReference>
<dbReference type="GO" id="GO:0030154">
    <property type="term" value="P:cell differentiation"/>
    <property type="evidence" value="ECO:0007669"/>
    <property type="project" value="UniProtKB-KW"/>
</dbReference>
<dbReference type="PROSITE" id="PS50081">
    <property type="entry name" value="ZF_DAG_PE_2"/>
    <property type="match status" value="1"/>
</dbReference>
<feature type="compositionally biased region" description="Low complexity" evidence="33">
    <location>
        <begin position="631"/>
        <end position="645"/>
    </location>
</feature>
<dbReference type="GO" id="GO:0032154">
    <property type="term" value="C:cleavage furrow"/>
    <property type="evidence" value="ECO:0007669"/>
    <property type="project" value="UniProtKB-SubCell"/>
</dbReference>
<dbReference type="PROSITE" id="PS50238">
    <property type="entry name" value="RHOGAP"/>
    <property type="match status" value="1"/>
</dbReference>
<keyword evidence="11" id="KW-0963">Cytoplasm</keyword>
<evidence type="ECO:0000259" key="35">
    <source>
        <dbReference type="PROSITE" id="PS50238"/>
    </source>
</evidence>
<accession>A0ABD0WRQ8</accession>
<dbReference type="InterPro" id="IPR008936">
    <property type="entry name" value="Rho_GTPase_activation_prot"/>
</dbReference>
<name>A0ABD0WRQ8_UMBPY</name>
<evidence type="ECO:0000256" key="11">
    <source>
        <dbReference type="ARBA" id="ARBA00022490"/>
    </source>
</evidence>
<dbReference type="AlphaFoldDB" id="A0ABD0WRQ8"/>
<keyword evidence="27" id="KW-0539">Nucleus</keyword>
<keyword evidence="17" id="KW-0221">Differentiation</keyword>
<feature type="region of interest" description="Disordered" evidence="33">
    <location>
        <begin position="201"/>
        <end position="235"/>
    </location>
</feature>
<dbReference type="FunFam" id="3.30.60.20:FF:000033">
    <property type="entry name" value="Rac GTPase-activating protein 1"/>
    <property type="match status" value="1"/>
</dbReference>
<evidence type="ECO:0000256" key="14">
    <source>
        <dbReference type="ARBA" id="ARBA00022618"/>
    </source>
</evidence>
<evidence type="ECO:0000256" key="12">
    <source>
        <dbReference type="ARBA" id="ARBA00022499"/>
    </source>
</evidence>
<evidence type="ECO:0000256" key="7">
    <source>
        <dbReference type="ARBA" id="ARBA00022448"/>
    </source>
</evidence>
<dbReference type="Gene3D" id="1.10.555.10">
    <property type="entry name" value="Rho GTPase activation protein"/>
    <property type="match status" value="1"/>
</dbReference>
<evidence type="ECO:0000256" key="30">
    <source>
        <dbReference type="ARBA" id="ARBA00067896"/>
    </source>
</evidence>